<protein>
    <submittedName>
        <fullName evidence="1">Uncharacterized protein</fullName>
    </submittedName>
</protein>
<accession>A0A0A9DJ09</accession>
<sequence length="31" mass="3613">MSFNSYFRCFQCSCDCMPITIKFLNTSAIQI</sequence>
<proteinExistence type="predicted"/>
<dbReference type="AlphaFoldDB" id="A0A0A9DJ09"/>
<organism evidence="1">
    <name type="scientific">Arundo donax</name>
    <name type="common">Giant reed</name>
    <name type="synonym">Donax arundinaceus</name>
    <dbReference type="NCBI Taxonomy" id="35708"/>
    <lineage>
        <taxon>Eukaryota</taxon>
        <taxon>Viridiplantae</taxon>
        <taxon>Streptophyta</taxon>
        <taxon>Embryophyta</taxon>
        <taxon>Tracheophyta</taxon>
        <taxon>Spermatophyta</taxon>
        <taxon>Magnoliopsida</taxon>
        <taxon>Liliopsida</taxon>
        <taxon>Poales</taxon>
        <taxon>Poaceae</taxon>
        <taxon>PACMAD clade</taxon>
        <taxon>Arundinoideae</taxon>
        <taxon>Arundineae</taxon>
        <taxon>Arundo</taxon>
    </lineage>
</organism>
<name>A0A0A9DJ09_ARUDO</name>
<reference evidence="1" key="2">
    <citation type="journal article" date="2015" name="Data Brief">
        <title>Shoot transcriptome of the giant reed, Arundo donax.</title>
        <authorList>
            <person name="Barrero R.A."/>
            <person name="Guerrero F.D."/>
            <person name="Moolhuijzen P."/>
            <person name="Goolsby J.A."/>
            <person name="Tidwell J."/>
            <person name="Bellgard S.E."/>
            <person name="Bellgard M.I."/>
        </authorList>
    </citation>
    <scope>NUCLEOTIDE SEQUENCE</scope>
    <source>
        <tissue evidence="1">Shoot tissue taken approximately 20 cm above the soil surface</tissue>
    </source>
</reference>
<evidence type="ECO:0000313" key="1">
    <source>
        <dbReference type="EMBL" id="JAD86648.1"/>
    </source>
</evidence>
<dbReference type="EMBL" id="GBRH01211247">
    <property type="protein sequence ID" value="JAD86648.1"/>
    <property type="molecule type" value="Transcribed_RNA"/>
</dbReference>
<reference evidence="1" key="1">
    <citation type="submission" date="2014-09" db="EMBL/GenBank/DDBJ databases">
        <authorList>
            <person name="Magalhaes I.L.F."/>
            <person name="Oliveira U."/>
            <person name="Santos F.R."/>
            <person name="Vidigal T.H.D.A."/>
            <person name="Brescovit A.D."/>
            <person name="Santos A.J."/>
        </authorList>
    </citation>
    <scope>NUCLEOTIDE SEQUENCE</scope>
    <source>
        <tissue evidence="1">Shoot tissue taken approximately 20 cm above the soil surface</tissue>
    </source>
</reference>